<dbReference type="Proteomes" id="UP000253318">
    <property type="component" value="Unassembled WGS sequence"/>
</dbReference>
<reference evidence="2 3" key="1">
    <citation type="submission" date="2018-04" db="EMBL/GenBank/DDBJ databases">
        <title>Novel actinobacteria from marine sediment.</title>
        <authorList>
            <person name="Ng Z.Y."/>
            <person name="Tan G.Y.A."/>
        </authorList>
    </citation>
    <scope>NUCLEOTIDE SEQUENCE [LARGE SCALE GENOMIC DNA]</scope>
    <source>
        <strain evidence="2 3">TPS81</strain>
    </source>
</reference>
<keyword evidence="3" id="KW-1185">Reference proteome</keyword>
<evidence type="ECO:0000313" key="3">
    <source>
        <dbReference type="Proteomes" id="UP000253318"/>
    </source>
</evidence>
<feature type="transmembrane region" description="Helical" evidence="1">
    <location>
        <begin position="156"/>
        <end position="175"/>
    </location>
</feature>
<keyword evidence="1" id="KW-1133">Transmembrane helix</keyword>
<feature type="transmembrane region" description="Helical" evidence="1">
    <location>
        <begin position="195"/>
        <end position="219"/>
    </location>
</feature>
<protein>
    <submittedName>
        <fullName evidence="2">ABC transporter</fullName>
    </submittedName>
</protein>
<sequence>MTALVGYRLALLLRSARWVPPALLWAVILGIGSSPGQPFAEVLAYNSMALVPAAAWLARSVLLLEPDASRAVLVAARGAVRVHLATLLAVLPPGLVLAVLGIGAAAATAGGAGPGGAEAAGWPVLAAAALATGLACVLVGAAVGSLCTTLLARRPAIAIPATGVLAVVALIAGGSPANAAVNSVVDVPAPEATSALLTALAVSVAVAAAAAAVTAWLTVRRS</sequence>
<evidence type="ECO:0000256" key="1">
    <source>
        <dbReference type="SAM" id="Phobius"/>
    </source>
</evidence>
<gene>
    <name evidence="2" type="ORF">DEF24_19665</name>
</gene>
<dbReference type="AlphaFoldDB" id="A0A368T1B3"/>
<organism evidence="2 3">
    <name type="scientific">Marinitenerispora sediminis</name>
    <dbReference type="NCBI Taxonomy" id="1931232"/>
    <lineage>
        <taxon>Bacteria</taxon>
        <taxon>Bacillati</taxon>
        <taxon>Actinomycetota</taxon>
        <taxon>Actinomycetes</taxon>
        <taxon>Streptosporangiales</taxon>
        <taxon>Nocardiopsidaceae</taxon>
        <taxon>Marinitenerispora</taxon>
    </lineage>
</organism>
<feature type="transmembrane region" description="Helical" evidence="1">
    <location>
        <begin position="119"/>
        <end position="144"/>
    </location>
</feature>
<dbReference type="EMBL" id="QEIN01000174">
    <property type="protein sequence ID" value="RCV54155.1"/>
    <property type="molecule type" value="Genomic_DNA"/>
</dbReference>
<accession>A0A368T1B3</accession>
<dbReference type="OrthoDB" id="4337269at2"/>
<name>A0A368T1B3_9ACTN</name>
<feature type="transmembrane region" description="Helical" evidence="1">
    <location>
        <begin position="84"/>
        <end position="107"/>
    </location>
</feature>
<evidence type="ECO:0000313" key="2">
    <source>
        <dbReference type="EMBL" id="RCV54155.1"/>
    </source>
</evidence>
<keyword evidence="1" id="KW-0472">Membrane</keyword>
<dbReference type="RefSeq" id="WP_114400042.1">
    <property type="nucleotide sequence ID" value="NZ_QEIM01000176.1"/>
</dbReference>
<proteinExistence type="predicted"/>
<comment type="caution">
    <text evidence="2">The sequence shown here is derived from an EMBL/GenBank/DDBJ whole genome shotgun (WGS) entry which is preliminary data.</text>
</comment>
<keyword evidence="1" id="KW-0812">Transmembrane</keyword>